<dbReference type="Proteomes" id="UP001232750">
    <property type="component" value="Unassembled WGS sequence"/>
</dbReference>
<dbReference type="InterPro" id="IPR050109">
    <property type="entry name" value="HTH-type_TetR-like_transc_reg"/>
</dbReference>
<accession>A0ABT7DKH3</accession>
<feature type="domain" description="HTH tetR-type" evidence="5">
    <location>
        <begin position="9"/>
        <end position="69"/>
    </location>
</feature>
<dbReference type="EMBL" id="JASJEU010000008">
    <property type="protein sequence ID" value="MDJ1650022.1"/>
    <property type="molecule type" value="Genomic_DNA"/>
</dbReference>
<keyword evidence="7" id="KW-1185">Reference proteome</keyword>
<dbReference type="PROSITE" id="PS01081">
    <property type="entry name" value="HTH_TETR_1"/>
    <property type="match status" value="1"/>
</dbReference>
<evidence type="ECO:0000256" key="3">
    <source>
        <dbReference type="ARBA" id="ARBA00023163"/>
    </source>
</evidence>
<dbReference type="PRINTS" id="PR00455">
    <property type="entry name" value="HTHTETR"/>
</dbReference>
<dbReference type="InterPro" id="IPR023772">
    <property type="entry name" value="DNA-bd_HTH_TetR-type_CS"/>
</dbReference>
<dbReference type="InterPro" id="IPR001647">
    <property type="entry name" value="HTH_TetR"/>
</dbReference>
<evidence type="ECO:0000256" key="4">
    <source>
        <dbReference type="PROSITE-ProRule" id="PRU00335"/>
    </source>
</evidence>
<proteinExistence type="predicted"/>
<name>A0ABT7DKH3_9ACTN</name>
<dbReference type="SUPFAM" id="SSF46689">
    <property type="entry name" value="Homeodomain-like"/>
    <property type="match status" value="1"/>
</dbReference>
<keyword evidence="3" id="KW-0804">Transcription</keyword>
<evidence type="ECO:0000256" key="2">
    <source>
        <dbReference type="ARBA" id="ARBA00023125"/>
    </source>
</evidence>
<feature type="DNA-binding region" description="H-T-H motif" evidence="4">
    <location>
        <begin position="32"/>
        <end position="51"/>
    </location>
</feature>
<sequence length="201" mass="21280">MPRTVKDPEERRRELLECAMRLFAEEGYDNVSVRAVARAAGVAPGLAYHYFDSKERMFAAAIGHYAASCAEGACAILDDRALSLDEKVERCIGAMSDHAAFPHAAYFHAEGNGALHDRLSLAVCEEVRPHLAAALELDALTRGAPADGAGELASIMAYGCVGLASGPGMPDEASLAAARRYLGALVAEFRSGRAEGAAEER</sequence>
<evidence type="ECO:0000313" key="6">
    <source>
        <dbReference type="EMBL" id="MDJ1650022.1"/>
    </source>
</evidence>
<dbReference type="Gene3D" id="1.10.357.10">
    <property type="entry name" value="Tetracycline Repressor, domain 2"/>
    <property type="match status" value="1"/>
</dbReference>
<gene>
    <name evidence="6" type="ORF">QNJ86_04365</name>
</gene>
<dbReference type="RefSeq" id="WP_283831371.1">
    <property type="nucleotide sequence ID" value="NZ_JASJEU010000008.1"/>
</dbReference>
<comment type="caution">
    <text evidence="6">The sequence shown here is derived from an EMBL/GenBank/DDBJ whole genome shotgun (WGS) entry which is preliminary data.</text>
</comment>
<organism evidence="6 7">
    <name type="scientific">Gordonibacter faecis</name>
    <dbReference type="NCBI Taxonomy" id="3047475"/>
    <lineage>
        <taxon>Bacteria</taxon>
        <taxon>Bacillati</taxon>
        <taxon>Actinomycetota</taxon>
        <taxon>Coriobacteriia</taxon>
        <taxon>Eggerthellales</taxon>
        <taxon>Eggerthellaceae</taxon>
        <taxon>Gordonibacter</taxon>
    </lineage>
</organism>
<evidence type="ECO:0000256" key="1">
    <source>
        <dbReference type="ARBA" id="ARBA00023015"/>
    </source>
</evidence>
<dbReference type="PANTHER" id="PTHR30055">
    <property type="entry name" value="HTH-TYPE TRANSCRIPTIONAL REGULATOR RUTR"/>
    <property type="match status" value="1"/>
</dbReference>
<keyword evidence="1" id="KW-0805">Transcription regulation</keyword>
<evidence type="ECO:0000313" key="7">
    <source>
        <dbReference type="Proteomes" id="UP001232750"/>
    </source>
</evidence>
<keyword evidence="2 4" id="KW-0238">DNA-binding</keyword>
<dbReference type="Pfam" id="PF00440">
    <property type="entry name" value="TetR_N"/>
    <property type="match status" value="1"/>
</dbReference>
<dbReference type="PROSITE" id="PS50977">
    <property type="entry name" value="HTH_TETR_2"/>
    <property type="match status" value="1"/>
</dbReference>
<protein>
    <submittedName>
        <fullName evidence="6">TetR/AcrR family transcriptional regulator</fullName>
    </submittedName>
</protein>
<reference evidence="6 7" key="1">
    <citation type="submission" date="2023-05" db="EMBL/GenBank/DDBJ databases">
        <title>Gordonibacter KGMB12511T sp. nov., isolated from faeces of healthy Korean.</title>
        <authorList>
            <person name="Kim H.S."/>
            <person name="Kim J.-S."/>
            <person name="Suh M.K."/>
            <person name="Eom M.K."/>
            <person name="Do H.E."/>
            <person name="Lee J.-S."/>
        </authorList>
    </citation>
    <scope>NUCLEOTIDE SEQUENCE [LARGE SCALE GENOMIC DNA]</scope>
    <source>
        <strain evidence="6 7">KGMB12511</strain>
    </source>
</reference>
<evidence type="ECO:0000259" key="5">
    <source>
        <dbReference type="PROSITE" id="PS50977"/>
    </source>
</evidence>
<dbReference type="InterPro" id="IPR009057">
    <property type="entry name" value="Homeodomain-like_sf"/>
</dbReference>
<dbReference type="PANTHER" id="PTHR30055:SF234">
    <property type="entry name" value="HTH-TYPE TRANSCRIPTIONAL REGULATOR BETI"/>
    <property type="match status" value="1"/>
</dbReference>